<proteinExistence type="predicted"/>
<sequence>YRSQSVKEALMTYITNKKYKSQSNELYVFAVDKSVFLKLHISVKVTGFIMVH</sequence>
<protein>
    <submittedName>
        <fullName evidence="2">Uncharacterized protein</fullName>
    </submittedName>
</protein>
<evidence type="ECO:0000313" key="1">
    <source>
        <dbReference type="EMBL" id="CEK79531.1"/>
    </source>
</evidence>
<organism evidence="2">
    <name type="scientific">Arion vulgaris</name>
    <dbReference type="NCBI Taxonomy" id="1028688"/>
    <lineage>
        <taxon>Eukaryota</taxon>
        <taxon>Metazoa</taxon>
        <taxon>Spiralia</taxon>
        <taxon>Lophotrochozoa</taxon>
        <taxon>Mollusca</taxon>
        <taxon>Gastropoda</taxon>
        <taxon>Heterobranchia</taxon>
        <taxon>Euthyneura</taxon>
        <taxon>Panpulmonata</taxon>
        <taxon>Eupulmonata</taxon>
        <taxon>Stylommatophora</taxon>
        <taxon>Helicina</taxon>
        <taxon>Arionoidea</taxon>
        <taxon>Arionidae</taxon>
        <taxon>Arion</taxon>
    </lineage>
</organism>
<name>A0A0B7AHK4_9EUPU</name>
<gene>
    <name evidence="2" type="primary">ORF115990</name>
    <name evidence="1" type="synonym">ORF115966</name>
</gene>
<reference evidence="2" key="1">
    <citation type="submission" date="2014-12" db="EMBL/GenBank/DDBJ databases">
        <title>Insight into the proteome of Arion vulgaris.</title>
        <authorList>
            <person name="Aradska J."/>
            <person name="Bulat T."/>
            <person name="Smidak R."/>
            <person name="Sarate P."/>
            <person name="Gangsoo J."/>
            <person name="Sialana F."/>
            <person name="Bilban M."/>
            <person name="Lubec G."/>
        </authorList>
    </citation>
    <scope>NUCLEOTIDE SEQUENCE</scope>
    <source>
        <tissue evidence="2">Skin</tissue>
    </source>
</reference>
<evidence type="ECO:0000313" key="2">
    <source>
        <dbReference type="EMBL" id="CEK79536.1"/>
    </source>
</evidence>
<accession>A0A0B7AHK4</accession>
<feature type="non-terminal residue" evidence="2">
    <location>
        <position position="1"/>
    </location>
</feature>
<dbReference type="AlphaFoldDB" id="A0A0B7AHK4"/>
<dbReference type="EMBL" id="HACG01032666">
    <property type="protein sequence ID" value="CEK79531.1"/>
    <property type="molecule type" value="Transcribed_RNA"/>
</dbReference>
<dbReference type="EMBL" id="HACG01032671">
    <property type="protein sequence ID" value="CEK79536.1"/>
    <property type="molecule type" value="Transcribed_RNA"/>
</dbReference>